<dbReference type="Pfam" id="PF14815">
    <property type="entry name" value="NUDIX_4"/>
    <property type="match status" value="1"/>
</dbReference>
<evidence type="ECO:0000259" key="15">
    <source>
        <dbReference type="SMART" id="SM00478"/>
    </source>
</evidence>
<keyword evidence="8 14" id="KW-0227">DNA damage</keyword>
<dbReference type="InterPro" id="IPR044298">
    <property type="entry name" value="MIG/MutY"/>
</dbReference>
<evidence type="ECO:0000256" key="6">
    <source>
        <dbReference type="ARBA" id="ARBA00022485"/>
    </source>
</evidence>
<dbReference type="EC" id="3.2.2.31" evidence="4 14"/>
<keyword evidence="6" id="KW-0004">4Fe-4S</keyword>
<name>A0A3N1LJP4_9PROT</name>
<comment type="function">
    <text evidence="2">Adenine glycosylase active on G-A mispairs. MutY also corrects error-prone DNA synthesis past GO lesions which are due to the oxidatively damaged form of guanine: 7,8-dihydro-8-oxoguanine (8-oxo-dGTP).</text>
</comment>
<dbReference type="InterPro" id="IPR015797">
    <property type="entry name" value="NUDIX_hydrolase-like_dom_sf"/>
</dbReference>
<comment type="similarity">
    <text evidence="3 14">Belongs to the Nth/MutY family.</text>
</comment>
<keyword evidence="17" id="KW-1185">Reference proteome</keyword>
<dbReference type="GO" id="GO:0034039">
    <property type="term" value="F:8-oxo-7,8-dihydroguanine DNA N-glycosylase activity"/>
    <property type="evidence" value="ECO:0007669"/>
    <property type="project" value="TreeGrafter"/>
</dbReference>
<dbReference type="InterPro" id="IPR005760">
    <property type="entry name" value="A/G_AdeGlyc_MutY"/>
</dbReference>
<dbReference type="RefSeq" id="WP_123691344.1">
    <property type="nucleotide sequence ID" value="NZ_AP019700.1"/>
</dbReference>
<dbReference type="InterPro" id="IPR011257">
    <property type="entry name" value="DNA_glycosylase"/>
</dbReference>
<evidence type="ECO:0000313" key="17">
    <source>
        <dbReference type="Proteomes" id="UP000278222"/>
    </source>
</evidence>
<dbReference type="OrthoDB" id="9802365at2"/>
<dbReference type="Gene3D" id="1.10.1670.10">
    <property type="entry name" value="Helix-hairpin-Helix base-excision DNA repair enzymes (C-terminal)"/>
    <property type="match status" value="1"/>
</dbReference>
<reference evidence="16 17" key="1">
    <citation type="submission" date="2018-11" db="EMBL/GenBank/DDBJ databases">
        <title>Genomic Encyclopedia of Type Strains, Phase IV (KMG-IV): sequencing the most valuable type-strain genomes for metagenomic binning, comparative biology and taxonomic classification.</title>
        <authorList>
            <person name="Goeker M."/>
        </authorList>
    </citation>
    <scope>NUCLEOTIDE SEQUENCE [LARGE SCALE GENOMIC DNA]</scope>
    <source>
        <strain evidence="16 17">DSM 5900</strain>
    </source>
</reference>
<dbReference type="GO" id="GO:0035485">
    <property type="term" value="F:adenine/guanine mispair binding"/>
    <property type="evidence" value="ECO:0007669"/>
    <property type="project" value="TreeGrafter"/>
</dbReference>
<keyword evidence="13 14" id="KW-0326">Glycosidase</keyword>
<keyword evidence="10 14" id="KW-0408">Iron</keyword>
<dbReference type="AlphaFoldDB" id="A0A3N1LJP4"/>
<dbReference type="SMART" id="SM00478">
    <property type="entry name" value="ENDO3c"/>
    <property type="match status" value="1"/>
</dbReference>
<evidence type="ECO:0000256" key="14">
    <source>
        <dbReference type="RuleBase" id="RU365096"/>
    </source>
</evidence>
<comment type="catalytic activity">
    <reaction evidence="1 14">
        <text>Hydrolyzes free adenine bases from 7,8-dihydro-8-oxoguanine:adenine mismatched double-stranded DNA, leaving an apurinic site.</text>
        <dbReference type="EC" id="3.2.2.31"/>
    </reaction>
</comment>
<dbReference type="GO" id="GO:0006298">
    <property type="term" value="P:mismatch repair"/>
    <property type="evidence" value="ECO:0007669"/>
    <property type="project" value="TreeGrafter"/>
</dbReference>
<evidence type="ECO:0000256" key="3">
    <source>
        <dbReference type="ARBA" id="ARBA00008343"/>
    </source>
</evidence>
<evidence type="ECO:0000256" key="7">
    <source>
        <dbReference type="ARBA" id="ARBA00022723"/>
    </source>
</evidence>
<evidence type="ECO:0000256" key="5">
    <source>
        <dbReference type="ARBA" id="ARBA00022023"/>
    </source>
</evidence>
<evidence type="ECO:0000256" key="12">
    <source>
        <dbReference type="ARBA" id="ARBA00023204"/>
    </source>
</evidence>
<evidence type="ECO:0000256" key="13">
    <source>
        <dbReference type="ARBA" id="ARBA00023295"/>
    </source>
</evidence>
<accession>A0A3N1LJP4</accession>
<dbReference type="Proteomes" id="UP000278222">
    <property type="component" value="Unassembled WGS sequence"/>
</dbReference>
<dbReference type="InterPro" id="IPR029119">
    <property type="entry name" value="MutY_C"/>
</dbReference>
<evidence type="ECO:0000313" key="16">
    <source>
        <dbReference type="EMBL" id="ROP91088.1"/>
    </source>
</evidence>
<dbReference type="CDD" id="cd03431">
    <property type="entry name" value="NUDIX_DNA_Glycosylase_C-MutY"/>
    <property type="match status" value="1"/>
</dbReference>
<keyword evidence="11" id="KW-0411">Iron-sulfur</keyword>
<dbReference type="SUPFAM" id="SSF55811">
    <property type="entry name" value="Nudix"/>
    <property type="match status" value="1"/>
</dbReference>
<dbReference type="InterPro" id="IPR023170">
    <property type="entry name" value="HhH_base_excis_C"/>
</dbReference>
<feature type="domain" description="HhH-GPD" evidence="15">
    <location>
        <begin position="54"/>
        <end position="202"/>
    </location>
</feature>
<dbReference type="PROSITE" id="PS01155">
    <property type="entry name" value="ENDONUCLEASE_III_2"/>
    <property type="match status" value="1"/>
</dbReference>
<gene>
    <name evidence="16" type="ORF">EDC65_2950</name>
</gene>
<dbReference type="Pfam" id="PF00730">
    <property type="entry name" value="HhH-GPD"/>
    <property type="match status" value="1"/>
</dbReference>
<evidence type="ECO:0000256" key="11">
    <source>
        <dbReference type="ARBA" id="ARBA00023014"/>
    </source>
</evidence>
<protein>
    <recommendedName>
        <fullName evidence="5 14">Adenine DNA glycosylase</fullName>
        <ecNumber evidence="4 14">3.2.2.31</ecNumber>
    </recommendedName>
</protein>
<dbReference type="InterPro" id="IPR003265">
    <property type="entry name" value="HhH-GPD_domain"/>
</dbReference>
<keyword evidence="12" id="KW-0234">DNA repair</keyword>
<dbReference type="PANTHER" id="PTHR42944">
    <property type="entry name" value="ADENINE DNA GLYCOSYLASE"/>
    <property type="match status" value="1"/>
</dbReference>
<dbReference type="CDD" id="cd00056">
    <property type="entry name" value="ENDO3c"/>
    <property type="match status" value="1"/>
</dbReference>
<evidence type="ECO:0000256" key="2">
    <source>
        <dbReference type="ARBA" id="ARBA00002933"/>
    </source>
</evidence>
<dbReference type="PANTHER" id="PTHR42944:SF1">
    <property type="entry name" value="ADENINE DNA GLYCOSYLASE"/>
    <property type="match status" value="1"/>
</dbReference>
<dbReference type="SUPFAM" id="SSF48150">
    <property type="entry name" value="DNA-glycosylase"/>
    <property type="match status" value="1"/>
</dbReference>
<dbReference type="InterPro" id="IPR004036">
    <property type="entry name" value="Endonuclease-III-like_CS2"/>
</dbReference>
<dbReference type="GO" id="GO:0006284">
    <property type="term" value="P:base-excision repair"/>
    <property type="evidence" value="ECO:0007669"/>
    <property type="project" value="UniProtKB-UniRule"/>
</dbReference>
<dbReference type="Gene3D" id="1.10.340.30">
    <property type="entry name" value="Hypothetical protein, domain 2"/>
    <property type="match status" value="1"/>
</dbReference>
<dbReference type="GO" id="GO:0032357">
    <property type="term" value="F:oxidized purine DNA binding"/>
    <property type="evidence" value="ECO:0007669"/>
    <property type="project" value="TreeGrafter"/>
</dbReference>
<evidence type="ECO:0000256" key="8">
    <source>
        <dbReference type="ARBA" id="ARBA00022763"/>
    </source>
</evidence>
<comment type="cofactor">
    <cofactor evidence="14">
        <name>[4Fe-4S] cluster</name>
        <dbReference type="ChEBI" id="CHEBI:49883"/>
    </cofactor>
    <text evidence="14">Binds 1 [4Fe-4S] cluster.</text>
</comment>
<keyword evidence="7" id="KW-0479">Metal-binding</keyword>
<dbReference type="GO" id="GO:0051539">
    <property type="term" value="F:4 iron, 4 sulfur cluster binding"/>
    <property type="evidence" value="ECO:0007669"/>
    <property type="project" value="UniProtKB-UniRule"/>
</dbReference>
<evidence type="ECO:0000256" key="1">
    <source>
        <dbReference type="ARBA" id="ARBA00000843"/>
    </source>
</evidence>
<dbReference type="EMBL" id="RJKX01000014">
    <property type="protein sequence ID" value="ROP91088.1"/>
    <property type="molecule type" value="Genomic_DNA"/>
</dbReference>
<evidence type="ECO:0000256" key="9">
    <source>
        <dbReference type="ARBA" id="ARBA00022801"/>
    </source>
</evidence>
<evidence type="ECO:0000256" key="4">
    <source>
        <dbReference type="ARBA" id="ARBA00012045"/>
    </source>
</evidence>
<dbReference type="GO" id="GO:0046872">
    <property type="term" value="F:metal ion binding"/>
    <property type="evidence" value="ECO:0007669"/>
    <property type="project" value="UniProtKB-UniRule"/>
</dbReference>
<sequence>MPSGPDLPAIDGDEAAAISGRLLAWYDRYRRVLPWRVLPGAVADPYRVWVSEVMLQQTTAASVANAFERFLARFPSVTALAEAPLDRVLHAWQGFGYYARARNLHRAAGIVAAQGGIFPDSEDGLRALPGVGAYIAAAVAAIAFGRPATVVDANVERVVARLFAIRTPLPAAKPAIRLAAAALTPPDRPGDHAQAMMDLGATVCVPRGPRCMVCPLAGQCRGLAEGIAGELPAKAAKAARPVRHGIAFWLAADDGSVLLRRRPERGLLGGMTGLPTTAFRERPWSLAEAAAEAPVAGPWQPLAGTVVHVFTHFALELTVAAGRVARADPALGLWATPDGMRDHALPTLMKKAVRHALAETDVRR</sequence>
<evidence type="ECO:0000256" key="10">
    <source>
        <dbReference type="ARBA" id="ARBA00023004"/>
    </source>
</evidence>
<keyword evidence="9" id="KW-0378">Hydrolase</keyword>
<dbReference type="GO" id="GO:0000701">
    <property type="term" value="F:purine-specific mismatch base pair DNA N-glycosylase activity"/>
    <property type="evidence" value="ECO:0007669"/>
    <property type="project" value="UniProtKB-EC"/>
</dbReference>
<dbReference type="Gene3D" id="3.90.79.10">
    <property type="entry name" value="Nucleoside Triphosphate Pyrophosphohydrolase"/>
    <property type="match status" value="1"/>
</dbReference>
<comment type="caution">
    <text evidence="16">The sequence shown here is derived from an EMBL/GenBank/DDBJ whole genome shotgun (WGS) entry which is preliminary data.</text>
</comment>
<organism evidence="16 17">
    <name type="scientific">Stella humosa</name>
    <dbReference type="NCBI Taxonomy" id="94"/>
    <lineage>
        <taxon>Bacteria</taxon>
        <taxon>Pseudomonadati</taxon>
        <taxon>Pseudomonadota</taxon>
        <taxon>Alphaproteobacteria</taxon>
        <taxon>Rhodospirillales</taxon>
        <taxon>Stellaceae</taxon>
        <taxon>Stella</taxon>
    </lineage>
</organism>
<dbReference type="NCBIfam" id="TIGR01084">
    <property type="entry name" value="mutY"/>
    <property type="match status" value="1"/>
</dbReference>
<proteinExistence type="inferred from homology"/>